<comment type="caution">
    <text evidence="2">The sequence shown here is derived from an EMBL/GenBank/DDBJ whole genome shotgun (WGS) entry which is preliminary data.</text>
</comment>
<gene>
    <name evidence="2" type="ORF">ND2E_1918</name>
</gene>
<evidence type="ECO:0000256" key="1">
    <source>
        <dbReference type="SAM" id="SignalP"/>
    </source>
</evidence>
<dbReference type="RefSeq" id="WP_033092639.1">
    <property type="nucleotide sequence ID" value="NZ_JQED01000005.1"/>
</dbReference>
<sequence length="102" mass="10851" precursor="true">MMKTINISIVALSVALLAGCQTSNAIKNASSDGMANMFTCDKIEMTFDAYDKDRNSFPALQQITDMVGIDSSNFDSSDTASYFGMVKTGVNTALMLKGCAAI</sequence>
<reference evidence="2 3" key="1">
    <citation type="submission" date="2014-08" db="EMBL/GenBank/DDBJ databases">
        <title>Genomic and Phenotypic Diversity of Colwellia psychrerythraea strains from Disparate Marine Basins.</title>
        <authorList>
            <person name="Techtmann S.M."/>
            <person name="Stelling S.C."/>
            <person name="Utturkar S.M."/>
            <person name="Alshibli N."/>
            <person name="Harris A."/>
            <person name="Brown S.D."/>
            <person name="Hazen T.C."/>
        </authorList>
    </citation>
    <scope>NUCLEOTIDE SEQUENCE [LARGE SCALE GENOMIC DNA]</scope>
    <source>
        <strain evidence="2 3">ND2E</strain>
    </source>
</reference>
<dbReference type="PATRIC" id="fig|28229.4.peg.937"/>
<feature type="signal peptide" evidence="1">
    <location>
        <begin position="1"/>
        <end position="25"/>
    </location>
</feature>
<evidence type="ECO:0008006" key="4">
    <source>
        <dbReference type="Google" id="ProtNLM"/>
    </source>
</evidence>
<dbReference type="AlphaFoldDB" id="A0A099KVG1"/>
<dbReference type="Proteomes" id="UP000029843">
    <property type="component" value="Unassembled WGS sequence"/>
</dbReference>
<evidence type="ECO:0000313" key="2">
    <source>
        <dbReference type="EMBL" id="KGJ94729.1"/>
    </source>
</evidence>
<dbReference type="EMBL" id="JQED01000005">
    <property type="protein sequence ID" value="KGJ94729.1"/>
    <property type="molecule type" value="Genomic_DNA"/>
</dbReference>
<dbReference type="OrthoDB" id="6227917at2"/>
<dbReference type="PROSITE" id="PS51257">
    <property type="entry name" value="PROKAR_LIPOPROTEIN"/>
    <property type="match status" value="1"/>
</dbReference>
<accession>A0A099KVG1</accession>
<proteinExistence type="predicted"/>
<evidence type="ECO:0000313" key="3">
    <source>
        <dbReference type="Proteomes" id="UP000029843"/>
    </source>
</evidence>
<feature type="chain" id="PRO_5001948998" description="Lipoprotein" evidence="1">
    <location>
        <begin position="26"/>
        <end position="102"/>
    </location>
</feature>
<organism evidence="2 3">
    <name type="scientific">Colwellia psychrerythraea</name>
    <name type="common">Vibrio psychroerythus</name>
    <dbReference type="NCBI Taxonomy" id="28229"/>
    <lineage>
        <taxon>Bacteria</taxon>
        <taxon>Pseudomonadati</taxon>
        <taxon>Pseudomonadota</taxon>
        <taxon>Gammaproteobacteria</taxon>
        <taxon>Alteromonadales</taxon>
        <taxon>Colwelliaceae</taxon>
        <taxon>Colwellia</taxon>
    </lineage>
</organism>
<name>A0A099KVG1_COLPS</name>
<protein>
    <recommendedName>
        <fullName evidence="4">Lipoprotein</fullName>
    </recommendedName>
</protein>
<keyword evidence="1" id="KW-0732">Signal</keyword>